<evidence type="ECO:0000256" key="6">
    <source>
        <dbReference type="ARBA" id="ARBA00022801"/>
    </source>
</evidence>
<keyword evidence="6 13" id="KW-0378">Hydrolase</keyword>
<name>A0A1V5SBP5_9BACT</name>
<evidence type="ECO:0000313" key="13">
    <source>
        <dbReference type="EMBL" id="OQA51928.1"/>
    </source>
</evidence>
<dbReference type="GO" id="GO:0016020">
    <property type="term" value="C:membrane"/>
    <property type="evidence" value="ECO:0007669"/>
    <property type="project" value="UniProtKB-SubCell"/>
</dbReference>
<evidence type="ECO:0000256" key="10">
    <source>
        <dbReference type="ARBA" id="ARBA00023136"/>
    </source>
</evidence>
<keyword evidence="10 11" id="KW-0472">Membrane</keyword>
<dbReference type="PANTHER" id="PTHR42837:SF2">
    <property type="entry name" value="MEMBRANE METALLOPROTEASE ARASP2, CHLOROPLASTIC-RELATED"/>
    <property type="match status" value="1"/>
</dbReference>
<protein>
    <submittedName>
        <fullName evidence="13">Putative zinc metalloprotease</fullName>
        <ecNumber evidence="13">3.4.24.-</ecNumber>
    </submittedName>
</protein>
<dbReference type="EMBL" id="MWBO01000055">
    <property type="protein sequence ID" value="OQA51928.1"/>
    <property type="molecule type" value="Genomic_DNA"/>
</dbReference>
<dbReference type="Proteomes" id="UP000485367">
    <property type="component" value="Unassembled WGS sequence"/>
</dbReference>
<dbReference type="PANTHER" id="PTHR42837">
    <property type="entry name" value="REGULATOR OF SIGMA-E PROTEASE RSEP"/>
    <property type="match status" value="1"/>
</dbReference>
<keyword evidence="4 13" id="KW-0645">Protease</keyword>
<feature type="transmembrane region" description="Helical" evidence="11">
    <location>
        <begin position="30"/>
        <end position="49"/>
    </location>
</feature>
<comment type="similarity">
    <text evidence="3">Belongs to the peptidase M50B family.</text>
</comment>
<evidence type="ECO:0000256" key="8">
    <source>
        <dbReference type="ARBA" id="ARBA00022989"/>
    </source>
</evidence>
<evidence type="ECO:0000256" key="4">
    <source>
        <dbReference type="ARBA" id="ARBA00022670"/>
    </source>
</evidence>
<comment type="cofactor">
    <cofactor evidence="1">
        <name>Zn(2+)</name>
        <dbReference type="ChEBI" id="CHEBI:29105"/>
    </cofactor>
</comment>
<dbReference type="InterPro" id="IPR008915">
    <property type="entry name" value="Peptidase_M50"/>
</dbReference>
<dbReference type="EC" id="3.4.24.-" evidence="13"/>
<evidence type="ECO:0000256" key="7">
    <source>
        <dbReference type="ARBA" id="ARBA00022833"/>
    </source>
</evidence>
<gene>
    <name evidence="13" type="ORF">BWY43_00731</name>
</gene>
<feature type="transmembrane region" description="Helical" evidence="11">
    <location>
        <begin position="120"/>
        <end position="139"/>
    </location>
</feature>
<dbReference type="GO" id="GO:0006508">
    <property type="term" value="P:proteolysis"/>
    <property type="evidence" value="ECO:0007669"/>
    <property type="project" value="UniProtKB-KW"/>
</dbReference>
<dbReference type="InterPro" id="IPR004387">
    <property type="entry name" value="Pept_M50_Zn"/>
</dbReference>
<sequence length="146" mass="15854">MGIVDIANVKLPFFSAIAAGFKEMVLTTGYIFMLIINLFVALFTAGNVSESVAGPVKIFNVTGDALKMGWGYLVQFAALLSINVALVNILPFPALDGGRAILILLEGIFRRRVIKEDFENLLHTIGFVILIGLIAIITFKEIIALL</sequence>
<evidence type="ECO:0000256" key="2">
    <source>
        <dbReference type="ARBA" id="ARBA00004141"/>
    </source>
</evidence>
<dbReference type="Pfam" id="PF02163">
    <property type="entry name" value="Peptidase_M50"/>
    <property type="match status" value="1"/>
</dbReference>
<proteinExistence type="inferred from homology"/>
<evidence type="ECO:0000256" key="1">
    <source>
        <dbReference type="ARBA" id="ARBA00001947"/>
    </source>
</evidence>
<keyword evidence="9 13" id="KW-0482">Metalloprotease</keyword>
<evidence type="ECO:0000256" key="9">
    <source>
        <dbReference type="ARBA" id="ARBA00023049"/>
    </source>
</evidence>
<reference evidence="13" key="1">
    <citation type="submission" date="2017-02" db="EMBL/GenBank/DDBJ databases">
        <title>Delving into the versatile metabolic prowess of the omnipresent phylum Bacteroidetes.</title>
        <authorList>
            <person name="Nobu M.K."/>
            <person name="Mei R."/>
            <person name="Narihiro T."/>
            <person name="Kuroda K."/>
            <person name="Liu W.-T."/>
        </authorList>
    </citation>
    <scope>NUCLEOTIDE SEQUENCE</scope>
    <source>
        <strain evidence="13">ADurb.Bin280</strain>
    </source>
</reference>
<evidence type="ECO:0000256" key="11">
    <source>
        <dbReference type="SAM" id="Phobius"/>
    </source>
</evidence>
<feature type="transmembrane region" description="Helical" evidence="11">
    <location>
        <begin position="69"/>
        <end position="90"/>
    </location>
</feature>
<accession>A0A1V5SBP5</accession>
<comment type="subcellular location">
    <subcellularLocation>
        <location evidence="2">Membrane</location>
        <topology evidence="2">Multi-pass membrane protein</topology>
    </subcellularLocation>
</comment>
<keyword evidence="7" id="KW-0862">Zinc</keyword>
<feature type="domain" description="Peptidase M50" evidence="12">
    <location>
        <begin position="20"/>
        <end position="132"/>
    </location>
</feature>
<evidence type="ECO:0000256" key="5">
    <source>
        <dbReference type="ARBA" id="ARBA00022692"/>
    </source>
</evidence>
<organism evidence="13">
    <name type="scientific">candidate division WS2 bacterium ADurb.Bin280</name>
    <dbReference type="NCBI Taxonomy" id="1852829"/>
    <lineage>
        <taxon>Bacteria</taxon>
        <taxon>candidate division WS2</taxon>
    </lineage>
</organism>
<dbReference type="GO" id="GO:0004222">
    <property type="term" value="F:metalloendopeptidase activity"/>
    <property type="evidence" value="ECO:0007669"/>
    <property type="project" value="InterPro"/>
</dbReference>
<comment type="caution">
    <text evidence="13">The sequence shown here is derived from an EMBL/GenBank/DDBJ whole genome shotgun (WGS) entry which is preliminary data.</text>
</comment>
<dbReference type="AlphaFoldDB" id="A0A1V5SBP5"/>
<evidence type="ECO:0000259" key="12">
    <source>
        <dbReference type="Pfam" id="PF02163"/>
    </source>
</evidence>
<keyword evidence="5 11" id="KW-0812">Transmembrane</keyword>
<keyword evidence="8 11" id="KW-1133">Transmembrane helix</keyword>
<evidence type="ECO:0000256" key="3">
    <source>
        <dbReference type="ARBA" id="ARBA00007931"/>
    </source>
</evidence>